<dbReference type="InterPro" id="IPR029063">
    <property type="entry name" value="SAM-dependent_MTases_sf"/>
</dbReference>
<organism evidence="2">
    <name type="scientific">Odontella aurita</name>
    <dbReference type="NCBI Taxonomy" id="265563"/>
    <lineage>
        <taxon>Eukaryota</taxon>
        <taxon>Sar</taxon>
        <taxon>Stramenopiles</taxon>
        <taxon>Ochrophyta</taxon>
        <taxon>Bacillariophyta</taxon>
        <taxon>Mediophyceae</taxon>
        <taxon>Biddulphiophycidae</taxon>
        <taxon>Eupodiscales</taxon>
        <taxon>Odontellaceae</taxon>
        <taxon>Odontella</taxon>
    </lineage>
</organism>
<feature type="compositionally biased region" description="Low complexity" evidence="1">
    <location>
        <begin position="35"/>
        <end position="57"/>
    </location>
</feature>
<evidence type="ECO:0000256" key="1">
    <source>
        <dbReference type="SAM" id="MobiDB-lite"/>
    </source>
</evidence>
<dbReference type="SUPFAM" id="SSF53335">
    <property type="entry name" value="S-adenosyl-L-methionine-dependent methyltransferases"/>
    <property type="match status" value="1"/>
</dbReference>
<dbReference type="Pfam" id="PF03492">
    <property type="entry name" value="Methyltransf_7"/>
    <property type="match status" value="1"/>
</dbReference>
<evidence type="ECO:0000313" key="2">
    <source>
        <dbReference type="EMBL" id="CAE2281615.1"/>
    </source>
</evidence>
<gene>
    <name evidence="2" type="ORF">OAUR00152_LOCUS37933</name>
</gene>
<dbReference type="Gene3D" id="3.40.50.150">
    <property type="entry name" value="Vaccinia Virus protein VP39"/>
    <property type="match status" value="1"/>
</dbReference>
<feature type="region of interest" description="Disordered" evidence="1">
    <location>
        <begin position="27"/>
        <end position="69"/>
    </location>
</feature>
<proteinExistence type="predicted"/>
<dbReference type="PANTHER" id="PTHR31009">
    <property type="entry name" value="S-ADENOSYL-L-METHIONINE:CARBOXYL METHYLTRANSFERASE FAMILY PROTEIN"/>
    <property type="match status" value="1"/>
</dbReference>
<dbReference type="GO" id="GO:0008168">
    <property type="term" value="F:methyltransferase activity"/>
    <property type="evidence" value="ECO:0007669"/>
    <property type="project" value="InterPro"/>
</dbReference>
<feature type="region of interest" description="Disordered" evidence="1">
    <location>
        <begin position="95"/>
        <end position="117"/>
    </location>
</feature>
<sequence>MALPPPAMPPSARHVSRILLRGRRPRVWIPGGGRRTTTATMTRSRFSSSSPSGSSSTMQSEAYRSHSSRQYGAHVGCADMLEGCMERMAMRASLEDLGSGGGRRRRRRRISDLGSADGTNSLRTLREALGYLRRHSASRHLPSSISTPQFPAHVTFEEHPSSDESELRSVLSREEEWFRENDVTHSVLMKSFYEPLFEPESMDFVMSHICLHWLDASDIADEEGGVSNWKRLPRDDDESLGADDDESSLNFTMMNEATAPSRLREAWRTKLANVHLAKFLALRSAELRPGAEMLLVMVGYPNGFVVPPRASDGTSRGDEEAECCPLTRAMRRCVRRGTVREEVLRRTLVPYYCRTADDVREAFDLAATIDIDIDADAGIEGEAPQPVFNPGALLELVDVRSYPVAVGGGADSVDGLFELFRAIHLSAVKAAGPTEEELEHIESEARQVFEETYDAQEGAEVHYVACVARRRTRPRWSAK</sequence>
<dbReference type="AlphaFoldDB" id="A0A7S4NEK7"/>
<reference evidence="2" key="1">
    <citation type="submission" date="2021-01" db="EMBL/GenBank/DDBJ databases">
        <authorList>
            <person name="Corre E."/>
            <person name="Pelletier E."/>
            <person name="Niang G."/>
            <person name="Scheremetjew M."/>
            <person name="Finn R."/>
            <person name="Kale V."/>
            <person name="Holt S."/>
            <person name="Cochrane G."/>
            <person name="Meng A."/>
            <person name="Brown T."/>
            <person name="Cohen L."/>
        </authorList>
    </citation>
    <scope>NUCLEOTIDE SEQUENCE</scope>
    <source>
        <strain evidence="2">Isolate 1302-5</strain>
    </source>
</reference>
<dbReference type="EMBL" id="HBKQ01055404">
    <property type="protein sequence ID" value="CAE2281615.1"/>
    <property type="molecule type" value="Transcribed_RNA"/>
</dbReference>
<accession>A0A7S4NEK7</accession>
<dbReference type="InterPro" id="IPR005299">
    <property type="entry name" value="MeTrfase_7"/>
</dbReference>
<name>A0A7S4NEK7_9STRA</name>
<protein>
    <submittedName>
        <fullName evidence="2">Uncharacterized protein</fullName>
    </submittedName>
</protein>